<dbReference type="GO" id="GO:0006869">
    <property type="term" value="P:lipid transport"/>
    <property type="evidence" value="ECO:0007669"/>
    <property type="project" value="UniProtKB-KW"/>
</dbReference>
<evidence type="ECO:0000256" key="11">
    <source>
        <dbReference type="ARBA" id="ARBA00022989"/>
    </source>
</evidence>
<dbReference type="Gene3D" id="1.20.1560.10">
    <property type="entry name" value="ABC transporter type 1, transmembrane domain"/>
    <property type="match status" value="2"/>
</dbReference>
<comment type="catalytic activity">
    <reaction evidence="17">
        <text>leukotriene C4(in) + ATP + H2O = leukotriene C4(out) + ADP + phosphate + H(+)</text>
        <dbReference type="Rhea" id="RHEA:38963"/>
        <dbReference type="ChEBI" id="CHEBI:15377"/>
        <dbReference type="ChEBI" id="CHEBI:15378"/>
        <dbReference type="ChEBI" id="CHEBI:30616"/>
        <dbReference type="ChEBI" id="CHEBI:43474"/>
        <dbReference type="ChEBI" id="CHEBI:57973"/>
        <dbReference type="ChEBI" id="CHEBI:456216"/>
    </reaction>
    <physiologicalReaction direction="left-to-right" evidence="17">
        <dbReference type="Rhea" id="RHEA:38964"/>
    </physiologicalReaction>
</comment>
<dbReference type="EC" id="7.6.2.3" evidence="14"/>
<proteinExistence type="predicted"/>
<dbReference type="SMART" id="SM00382">
    <property type="entry name" value="AAA"/>
    <property type="match status" value="2"/>
</dbReference>
<dbReference type="PROSITE" id="PS00211">
    <property type="entry name" value="ABC_TRANSPORTER_1"/>
    <property type="match status" value="2"/>
</dbReference>
<evidence type="ECO:0000256" key="18">
    <source>
        <dbReference type="ARBA" id="ARBA00047576"/>
    </source>
</evidence>
<dbReference type="Proteomes" id="UP000472264">
    <property type="component" value="Chromosome 2"/>
</dbReference>
<comment type="catalytic activity">
    <reaction evidence="20">
        <text>urate(in) + ATP + H2O = urate(out) + ADP + phosphate + H(+)</text>
        <dbReference type="Rhea" id="RHEA:16461"/>
        <dbReference type="ChEBI" id="CHEBI:15377"/>
        <dbReference type="ChEBI" id="CHEBI:15378"/>
        <dbReference type="ChEBI" id="CHEBI:17775"/>
        <dbReference type="ChEBI" id="CHEBI:30616"/>
        <dbReference type="ChEBI" id="CHEBI:43474"/>
        <dbReference type="ChEBI" id="CHEBI:456216"/>
    </reaction>
    <physiologicalReaction direction="left-to-right" evidence="20">
        <dbReference type="Rhea" id="RHEA:16462"/>
    </physiologicalReaction>
</comment>
<dbReference type="GO" id="GO:0015431">
    <property type="term" value="F:ABC-type glutathione S-conjugate transporter activity"/>
    <property type="evidence" value="ECO:0007669"/>
    <property type="project" value="UniProtKB-EC"/>
</dbReference>
<evidence type="ECO:0000256" key="6">
    <source>
        <dbReference type="ARBA" id="ARBA00022475"/>
    </source>
</evidence>
<comment type="catalytic activity">
    <reaction evidence="16">
        <text>dehydroepiandrosterone 3-sulfate(in) + ATP + H2O = dehydroepiandrosterone 3-sulfate(out) + ADP + phosphate + H(+)</text>
        <dbReference type="Rhea" id="RHEA:61364"/>
        <dbReference type="ChEBI" id="CHEBI:15377"/>
        <dbReference type="ChEBI" id="CHEBI:15378"/>
        <dbReference type="ChEBI" id="CHEBI:30616"/>
        <dbReference type="ChEBI" id="CHEBI:43474"/>
        <dbReference type="ChEBI" id="CHEBI:57905"/>
        <dbReference type="ChEBI" id="CHEBI:456216"/>
    </reaction>
    <physiologicalReaction direction="left-to-right" evidence="16">
        <dbReference type="Rhea" id="RHEA:61365"/>
    </physiologicalReaction>
</comment>
<comment type="catalytic activity">
    <reaction evidence="32">
        <text>glycodeoxycholate(in) + glutathione(in) + ATP + H2O = glycodeoxycholate(out) + glutathione(out) + ADP + phosphate + H(+)</text>
        <dbReference type="Rhea" id="RHEA:66380"/>
        <dbReference type="ChEBI" id="CHEBI:15377"/>
        <dbReference type="ChEBI" id="CHEBI:15378"/>
        <dbReference type="ChEBI" id="CHEBI:30616"/>
        <dbReference type="ChEBI" id="CHEBI:43474"/>
        <dbReference type="ChEBI" id="CHEBI:57925"/>
        <dbReference type="ChEBI" id="CHEBI:82982"/>
        <dbReference type="ChEBI" id="CHEBI:456216"/>
    </reaction>
    <physiologicalReaction direction="left-to-right" evidence="32">
        <dbReference type="Rhea" id="RHEA:66381"/>
    </physiologicalReaction>
</comment>
<dbReference type="Ensembl" id="ENSENLT00000004580.1">
    <property type="protein sequence ID" value="ENSENLP00000004334.1"/>
    <property type="gene ID" value="ENSENLG00000001700.1"/>
</dbReference>
<dbReference type="InterPro" id="IPR036640">
    <property type="entry name" value="ABC1_TM_sf"/>
</dbReference>
<evidence type="ECO:0000256" key="33">
    <source>
        <dbReference type="ARBA" id="ARBA00052963"/>
    </source>
</evidence>
<dbReference type="Pfam" id="PF00664">
    <property type="entry name" value="ABC_membrane"/>
    <property type="match status" value="2"/>
</dbReference>
<feature type="domain" description="ABC transmembrane type-1" evidence="38">
    <location>
        <begin position="719"/>
        <end position="1016"/>
    </location>
</feature>
<evidence type="ECO:0000256" key="32">
    <source>
        <dbReference type="ARBA" id="ARBA00052647"/>
    </source>
</evidence>
<evidence type="ECO:0000256" key="1">
    <source>
        <dbReference type="ARBA" id="ARBA00001946"/>
    </source>
</evidence>
<comment type="catalytic activity">
    <reaction evidence="18">
        <text>17beta-estradiol 17-O-(beta-D-glucuronate)(in) + ATP + H2O = 17beta-estradiol 17-O-(beta-D-glucuronate)(out) + ADP + phosphate + H(+)</text>
        <dbReference type="Rhea" id="RHEA:60128"/>
        <dbReference type="ChEBI" id="CHEBI:15377"/>
        <dbReference type="ChEBI" id="CHEBI:15378"/>
        <dbReference type="ChEBI" id="CHEBI:30616"/>
        <dbReference type="ChEBI" id="CHEBI:43474"/>
        <dbReference type="ChEBI" id="CHEBI:82961"/>
        <dbReference type="ChEBI" id="CHEBI:456216"/>
    </reaction>
    <physiologicalReaction direction="left-to-right" evidence="18">
        <dbReference type="Rhea" id="RHEA:60129"/>
    </physiologicalReaction>
</comment>
<dbReference type="CDD" id="cd03250">
    <property type="entry name" value="ABCC_MRP_domain1"/>
    <property type="match status" value="1"/>
</dbReference>
<feature type="transmembrane region" description="Helical" evidence="36">
    <location>
        <begin position="864"/>
        <end position="889"/>
    </location>
</feature>
<dbReference type="GO" id="GO:0016323">
    <property type="term" value="C:basolateral plasma membrane"/>
    <property type="evidence" value="ECO:0007669"/>
    <property type="project" value="UniProtKB-SubCell"/>
</dbReference>
<keyword evidence="5" id="KW-0813">Transport</keyword>
<evidence type="ECO:0000256" key="17">
    <source>
        <dbReference type="ARBA" id="ARBA00047523"/>
    </source>
</evidence>
<dbReference type="GO" id="GO:0005524">
    <property type="term" value="F:ATP binding"/>
    <property type="evidence" value="ECO:0007669"/>
    <property type="project" value="UniProtKB-KW"/>
</dbReference>
<evidence type="ECO:0000256" key="22">
    <source>
        <dbReference type="ARBA" id="ARBA00050626"/>
    </source>
</evidence>
<dbReference type="FunFam" id="1.20.1560.10:FF:000027">
    <property type="entry name" value="ATP-binding cassette subfamily C member 4"/>
    <property type="match status" value="1"/>
</dbReference>
<evidence type="ECO:0000256" key="8">
    <source>
        <dbReference type="ARBA" id="ARBA00022741"/>
    </source>
</evidence>
<evidence type="ECO:0000256" key="23">
    <source>
        <dbReference type="ARBA" id="ARBA00050718"/>
    </source>
</evidence>
<feature type="transmembrane region" description="Helical" evidence="36">
    <location>
        <begin position="708"/>
        <end position="734"/>
    </location>
</feature>
<evidence type="ECO:0000259" key="38">
    <source>
        <dbReference type="PROSITE" id="PS50929"/>
    </source>
</evidence>
<evidence type="ECO:0000256" key="13">
    <source>
        <dbReference type="ARBA" id="ARBA00023136"/>
    </source>
</evidence>
<keyword evidence="7 36" id="KW-0812">Transmembrane</keyword>
<keyword evidence="13 36" id="KW-0472">Membrane</keyword>
<evidence type="ECO:0000256" key="29">
    <source>
        <dbReference type="ARBA" id="ARBA00051624"/>
    </source>
</evidence>
<comment type="catalytic activity">
    <reaction evidence="31">
        <text>glycocholate(in) + glutathione(in) + ATP + H2O = glycocholate(out) + glutathione(out) + ADP + phosphate + H(+)</text>
        <dbReference type="Rhea" id="RHEA:66400"/>
        <dbReference type="ChEBI" id="CHEBI:15377"/>
        <dbReference type="ChEBI" id="CHEBI:15378"/>
        <dbReference type="ChEBI" id="CHEBI:29746"/>
        <dbReference type="ChEBI" id="CHEBI:30616"/>
        <dbReference type="ChEBI" id="CHEBI:43474"/>
        <dbReference type="ChEBI" id="CHEBI:57925"/>
        <dbReference type="ChEBI" id="CHEBI:456216"/>
    </reaction>
    <physiologicalReaction direction="left-to-right" evidence="31">
        <dbReference type="Rhea" id="RHEA:66401"/>
    </physiologicalReaction>
</comment>
<dbReference type="EC" id="7.6.2.2" evidence="4"/>
<evidence type="ECO:0000256" key="31">
    <source>
        <dbReference type="ARBA" id="ARBA00052534"/>
    </source>
</evidence>
<name>A0A665T414_ECHNA</name>
<keyword evidence="40" id="KW-1185">Reference proteome</keyword>
<comment type="catalytic activity">
    <reaction evidence="26">
        <text>prostaglandin E2(in) + ATP + H2O = prostaglandin E2(out) + ADP + phosphate + H(+)</text>
        <dbReference type="Rhea" id="RHEA:66388"/>
        <dbReference type="ChEBI" id="CHEBI:15377"/>
        <dbReference type="ChEBI" id="CHEBI:15378"/>
        <dbReference type="ChEBI" id="CHEBI:30616"/>
        <dbReference type="ChEBI" id="CHEBI:43474"/>
        <dbReference type="ChEBI" id="CHEBI:456216"/>
        <dbReference type="ChEBI" id="CHEBI:606564"/>
    </reaction>
    <physiologicalReaction direction="left-to-right" evidence="26">
        <dbReference type="Rhea" id="RHEA:66389"/>
    </physiologicalReaction>
</comment>
<comment type="catalytic activity">
    <reaction evidence="23">
        <text>prostaglandin E1(in) + ATP + H2O = prostaglandin E1(out) + ADP + phosphate + H(+)</text>
        <dbReference type="Rhea" id="RHEA:66392"/>
        <dbReference type="ChEBI" id="CHEBI:15377"/>
        <dbReference type="ChEBI" id="CHEBI:15378"/>
        <dbReference type="ChEBI" id="CHEBI:30616"/>
        <dbReference type="ChEBI" id="CHEBI:43474"/>
        <dbReference type="ChEBI" id="CHEBI:57397"/>
        <dbReference type="ChEBI" id="CHEBI:456216"/>
    </reaction>
    <physiologicalReaction direction="left-to-right" evidence="23">
        <dbReference type="Rhea" id="RHEA:66393"/>
    </physiologicalReaction>
</comment>
<dbReference type="CDD" id="cd18601">
    <property type="entry name" value="ABC_6TM_MRP4_D2_like"/>
    <property type="match status" value="1"/>
</dbReference>
<evidence type="ECO:0000313" key="40">
    <source>
        <dbReference type="Proteomes" id="UP000472264"/>
    </source>
</evidence>
<dbReference type="Pfam" id="PF00005">
    <property type="entry name" value="ABC_tran"/>
    <property type="match status" value="2"/>
</dbReference>
<feature type="transmembrane region" description="Helical" evidence="36">
    <location>
        <begin position="237"/>
        <end position="254"/>
    </location>
</feature>
<dbReference type="InterPro" id="IPR030240">
    <property type="entry name" value="ABCC4_TMD1"/>
</dbReference>
<dbReference type="InterPro" id="IPR011527">
    <property type="entry name" value="ABC1_TM_dom"/>
</dbReference>
<evidence type="ECO:0000256" key="28">
    <source>
        <dbReference type="ARBA" id="ARBA00051604"/>
    </source>
</evidence>
<feature type="transmembrane region" description="Helical" evidence="36">
    <location>
        <begin position="214"/>
        <end position="231"/>
    </location>
</feature>
<keyword evidence="8" id="KW-0547">Nucleotide-binding</keyword>
<feature type="transmembrane region" description="Helical" evidence="36">
    <location>
        <begin position="137"/>
        <end position="157"/>
    </location>
</feature>
<evidence type="ECO:0000256" key="30">
    <source>
        <dbReference type="ARBA" id="ARBA00051844"/>
    </source>
</evidence>
<feature type="transmembrane region" description="Helical" evidence="36">
    <location>
        <begin position="348"/>
        <end position="373"/>
    </location>
</feature>
<feature type="domain" description="ABC transporter" evidence="37">
    <location>
        <begin position="1054"/>
        <end position="1285"/>
    </location>
</feature>
<evidence type="ECO:0000256" key="14">
    <source>
        <dbReference type="ARBA" id="ARBA00024220"/>
    </source>
</evidence>
<dbReference type="InterPro" id="IPR003593">
    <property type="entry name" value="AAA+_ATPase"/>
</dbReference>
<feature type="transmembrane region" description="Helical" evidence="36">
    <location>
        <begin position="778"/>
        <end position="802"/>
    </location>
</feature>
<dbReference type="CDD" id="cd18593">
    <property type="entry name" value="ABC_6TM_MRP4_D1_like"/>
    <property type="match status" value="1"/>
</dbReference>
<dbReference type="InterPro" id="IPR050173">
    <property type="entry name" value="ABC_transporter_C-like"/>
</dbReference>
<evidence type="ECO:0000256" key="21">
    <source>
        <dbReference type="ARBA" id="ARBA00050117"/>
    </source>
</evidence>
<evidence type="ECO:0000256" key="7">
    <source>
        <dbReference type="ARBA" id="ARBA00022692"/>
    </source>
</evidence>
<dbReference type="InterPro" id="IPR027417">
    <property type="entry name" value="P-loop_NTPase"/>
</dbReference>
<gene>
    <name evidence="39" type="primary">LOC115051179</name>
</gene>
<evidence type="ECO:0000256" key="5">
    <source>
        <dbReference type="ARBA" id="ARBA00022448"/>
    </source>
</evidence>
<keyword evidence="11 36" id="KW-1133">Transmembrane helix</keyword>
<comment type="catalytic activity">
    <reaction evidence="25">
        <text>leukotriene B4(in) + ATP + H2O = leukotriene B4(out) + ADP + phosphate + H(+)</text>
        <dbReference type="Rhea" id="RHEA:66424"/>
        <dbReference type="ChEBI" id="CHEBI:15377"/>
        <dbReference type="ChEBI" id="CHEBI:15378"/>
        <dbReference type="ChEBI" id="CHEBI:30616"/>
        <dbReference type="ChEBI" id="CHEBI:43474"/>
        <dbReference type="ChEBI" id="CHEBI:57461"/>
        <dbReference type="ChEBI" id="CHEBI:456216"/>
    </reaction>
</comment>
<dbReference type="InterPro" id="IPR017871">
    <property type="entry name" value="ABC_transporter-like_CS"/>
</dbReference>
<dbReference type="FunFam" id="1.20.1560.10:FF:000014">
    <property type="entry name" value="Multidrug resistance-associated protein member 4"/>
    <property type="match status" value="1"/>
</dbReference>
<evidence type="ECO:0000256" key="19">
    <source>
        <dbReference type="ARBA" id="ARBA00048007"/>
    </source>
</evidence>
<dbReference type="FunFam" id="3.40.50.300:FF:000163">
    <property type="entry name" value="Multidrug resistance-associated protein member 4"/>
    <property type="match status" value="1"/>
</dbReference>
<dbReference type="GO" id="GO:0016324">
    <property type="term" value="C:apical plasma membrane"/>
    <property type="evidence" value="ECO:0007669"/>
    <property type="project" value="UniProtKB-SubCell"/>
</dbReference>
<evidence type="ECO:0000256" key="3">
    <source>
        <dbReference type="ARBA" id="ARBA00004554"/>
    </source>
</evidence>
<comment type="catalytic activity">
    <reaction evidence="33">
        <text>3',5'-cyclic GMP(in) + ATP + H2O = 3',5'-cyclic GMP(out) + ADP + phosphate + H(+)</text>
        <dbReference type="Rhea" id="RHEA:66188"/>
        <dbReference type="ChEBI" id="CHEBI:15377"/>
        <dbReference type="ChEBI" id="CHEBI:15378"/>
        <dbReference type="ChEBI" id="CHEBI:30616"/>
        <dbReference type="ChEBI" id="CHEBI:43474"/>
        <dbReference type="ChEBI" id="CHEBI:57746"/>
        <dbReference type="ChEBI" id="CHEBI:456216"/>
    </reaction>
    <physiologicalReaction direction="left-to-right" evidence="33">
        <dbReference type="Rhea" id="RHEA:66189"/>
    </physiologicalReaction>
</comment>
<feature type="transmembrane region" description="Helical" evidence="36">
    <location>
        <begin position="318"/>
        <end position="342"/>
    </location>
</feature>
<evidence type="ECO:0000256" key="36">
    <source>
        <dbReference type="SAM" id="Phobius"/>
    </source>
</evidence>
<comment type="subunit">
    <text evidence="34">Interacts (via PDZ-binding motif) with SNX27 (via PDZ domain); this interaction accelerates MRP4 internalization.</text>
</comment>
<comment type="catalytic activity">
    <reaction evidence="27">
        <text>taurochenodeoxycholate(in) + glutathione(in) + ATP + H2O = taurochenodeoxycholate(out) + glutathione(out) + ADP + phosphate + H(+)</text>
        <dbReference type="Rhea" id="RHEA:66412"/>
        <dbReference type="ChEBI" id="CHEBI:9407"/>
        <dbReference type="ChEBI" id="CHEBI:15377"/>
        <dbReference type="ChEBI" id="CHEBI:15378"/>
        <dbReference type="ChEBI" id="CHEBI:30616"/>
        <dbReference type="ChEBI" id="CHEBI:43474"/>
        <dbReference type="ChEBI" id="CHEBI:57925"/>
        <dbReference type="ChEBI" id="CHEBI:456216"/>
    </reaction>
    <physiologicalReaction direction="left-to-right" evidence="27">
        <dbReference type="Rhea" id="RHEA:66413"/>
    </physiologicalReaction>
</comment>
<dbReference type="OMA" id="WLSFWPR"/>
<evidence type="ECO:0000256" key="4">
    <source>
        <dbReference type="ARBA" id="ARBA00012191"/>
    </source>
</evidence>
<dbReference type="InParanoid" id="A0A665T414"/>
<evidence type="ECO:0000256" key="34">
    <source>
        <dbReference type="ARBA" id="ARBA00062847"/>
    </source>
</evidence>
<keyword evidence="10" id="KW-1278">Translocase</keyword>
<feature type="domain" description="ABC transporter" evidence="37">
    <location>
        <begin position="412"/>
        <end position="635"/>
    </location>
</feature>
<evidence type="ECO:0000256" key="27">
    <source>
        <dbReference type="ARBA" id="ARBA00051304"/>
    </source>
</evidence>
<feature type="domain" description="ABC transmembrane type-1" evidence="38">
    <location>
        <begin position="95"/>
        <end position="377"/>
    </location>
</feature>
<reference evidence="39" key="1">
    <citation type="submission" date="2021-04" db="EMBL/GenBank/DDBJ databases">
        <authorList>
            <consortium name="Wellcome Sanger Institute Data Sharing"/>
        </authorList>
    </citation>
    <scope>NUCLEOTIDE SEQUENCE [LARGE SCALE GENOMIC DNA]</scope>
</reference>
<keyword evidence="6" id="KW-1003">Cell membrane</keyword>
<dbReference type="InterPro" id="IPR047083">
    <property type="entry name" value="ABCC4_TMD2"/>
</dbReference>
<comment type="catalytic activity">
    <reaction evidence="28">
        <text>3',5'-cyclic AMP(in) + ATP + H2O = 3',5'-cyclic AMP(out) + ADP + phosphate + H(+)</text>
        <dbReference type="Rhea" id="RHEA:66184"/>
        <dbReference type="ChEBI" id="CHEBI:15377"/>
        <dbReference type="ChEBI" id="CHEBI:15378"/>
        <dbReference type="ChEBI" id="CHEBI:30616"/>
        <dbReference type="ChEBI" id="CHEBI:43474"/>
        <dbReference type="ChEBI" id="CHEBI:58165"/>
        <dbReference type="ChEBI" id="CHEBI:456216"/>
    </reaction>
    <physiologicalReaction direction="left-to-right" evidence="28">
        <dbReference type="Rhea" id="RHEA:66185"/>
    </physiologicalReaction>
</comment>
<dbReference type="SUPFAM" id="SSF52540">
    <property type="entry name" value="P-loop containing nucleoside triphosphate hydrolases"/>
    <property type="match status" value="2"/>
</dbReference>
<evidence type="ECO:0000256" key="15">
    <source>
        <dbReference type="ARBA" id="ARBA00034018"/>
    </source>
</evidence>
<dbReference type="FunFam" id="3.40.50.300:FF:000482">
    <property type="entry name" value="Multidrug resistance-associated protein member 4"/>
    <property type="match status" value="1"/>
</dbReference>
<comment type="catalytic activity">
    <reaction evidence="19">
        <text>an S-substituted glutathione(in) + ATP + H2O = an S-substituted glutathione(out) + ADP + phosphate + H(+)</text>
        <dbReference type="Rhea" id="RHEA:19121"/>
        <dbReference type="ChEBI" id="CHEBI:15377"/>
        <dbReference type="ChEBI" id="CHEBI:15378"/>
        <dbReference type="ChEBI" id="CHEBI:30616"/>
        <dbReference type="ChEBI" id="CHEBI:43474"/>
        <dbReference type="ChEBI" id="CHEBI:90779"/>
        <dbReference type="ChEBI" id="CHEBI:456216"/>
        <dbReference type="EC" id="7.6.2.3"/>
    </reaction>
    <physiologicalReaction direction="left-to-right" evidence="19">
        <dbReference type="Rhea" id="RHEA:19122"/>
    </physiologicalReaction>
</comment>
<comment type="catalytic activity">
    <reaction evidence="15">
        <text>ATP + H2O + xenobioticSide 1 = ADP + phosphate + xenobioticSide 2.</text>
        <dbReference type="EC" id="7.6.2.2"/>
    </reaction>
</comment>
<keyword evidence="12" id="KW-0445">Lipid transport</keyword>
<evidence type="ECO:0000256" key="25">
    <source>
        <dbReference type="ARBA" id="ARBA00051151"/>
    </source>
</evidence>
<dbReference type="GO" id="GO:0016887">
    <property type="term" value="F:ATP hydrolysis activity"/>
    <property type="evidence" value="ECO:0007669"/>
    <property type="project" value="InterPro"/>
</dbReference>
<comment type="catalytic activity">
    <reaction evidence="30">
        <text>taurocholate(in) + glutathione(in) + ATP + H2O = taurocholate(out) + glutathione(out) + ADP + phosphate + H(+)</text>
        <dbReference type="Rhea" id="RHEA:66404"/>
        <dbReference type="ChEBI" id="CHEBI:15377"/>
        <dbReference type="ChEBI" id="CHEBI:15378"/>
        <dbReference type="ChEBI" id="CHEBI:30616"/>
        <dbReference type="ChEBI" id="CHEBI:36257"/>
        <dbReference type="ChEBI" id="CHEBI:43474"/>
        <dbReference type="ChEBI" id="CHEBI:57925"/>
        <dbReference type="ChEBI" id="CHEBI:456216"/>
    </reaction>
    <physiologicalReaction direction="left-to-right" evidence="30">
        <dbReference type="Rhea" id="RHEA:66405"/>
    </physiologicalReaction>
</comment>
<dbReference type="PROSITE" id="PS50893">
    <property type="entry name" value="ABC_TRANSPORTER_2"/>
    <property type="match status" value="2"/>
</dbReference>
<dbReference type="PANTHER" id="PTHR24223:SF357">
    <property type="entry name" value="ATP-BINDING CASSETTE SUB-FAMILY C MEMBER 4"/>
    <property type="match status" value="1"/>
</dbReference>
<protein>
    <recommendedName>
        <fullName evidence="35">Multidrug resistance-associated protein 4</fullName>
        <ecNumber evidence="4">7.6.2.2</ecNumber>
        <ecNumber evidence="14">7.6.2.3</ecNumber>
    </recommendedName>
</protein>
<comment type="cofactor">
    <cofactor evidence="1">
        <name>Mg(2+)</name>
        <dbReference type="ChEBI" id="CHEBI:18420"/>
    </cofactor>
</comment>
<comment type="subcellular location">
    <subcellularLocation>
        <location evidence="2">Apical cell membrane</location>
        <topology evidence="2">Multi-pass membrane protein</topology>
    </subcellularLocation>
    <subcellularLocation>
        <location evidence="3">Basolateral cell membrane</location>
        <topology evidence="3">Multi-pass membrane protein</topology>
    </subcellularLocation>
</comment>
<evidence type="ECO:0000256" key="20">
    <source>
        <dbReference type="ARBA" id="ARBA00048665"/>
    </source>
</evidence>
<evidence type="ECO:0000313" key="39">
    <source>
        <dbReference type="Ensembl" id="ENSENLP00000004334.1"/>
    </source>
</evidence>
<feature type="transmembrane region" description="Helical" evidence="36">
    <location>
        <begin position="92"/>
        <end position="117"/>
    </location>
</feature>
<reference evidence="39" key="2">
    <citation type="submission" date="2025-08" db="UniProtKB">
        <authorList>
            <consortium name="Ensembl"/>
        </authorList>
    </citation>
    <scope>IDENTIFICATION</scope>
</reference>
<evidence type="ECO:0000256" key="12">
    <source>
        <dbReference type="ARBA" id="ARBA00023055"/>
    </source>
</evidence>
<evidence type="ECO:0000256" key="24">
    <source>
        <dbReference type="ARBA" id="ARBA00051057"/>
    </source>
</evidence>
<organism evidence="39 40">
    <name type="scientific">Echeneis naucrates</name>
    <name type="common">Live sharksucker</name>
    <dbReference type="NCBI Taxonomy" id="173247"/>
    <lineage>
        <taxon>Eukaryota</taxon>
        <taxon>Metazoa</taxon>
        <taxon>Chordata</taxon>
        <taxon>Craniata</taxon>
        <taxon>Vertebrata</taxon>
        <taxon>Euteleostomi</taxon>
        <taxon>Actinopterygii</taxon>
        <taxon>Neopterygii</taxon>
        <taxon>Teleostei</taxon>
        <taxon>Neoteleostei</taxon>
        <taxon>Acanthomorphata</taxon>
        <taxon>Carangaria</taxon>
        <taxon>Carangiformes</taxon>
        <taxon>Echeneidae</taxon>
        <taxon>Echeneis</taxon>
    </lineage>
</organism>
<accession>A0A665T414</accession>
<sequence length="1306" mass="145564">MAASEGGGGRNPLATAGFFSRLFVCWLTPLLRVGRKRRLEESDVYRILPDDRSEIVGGKLQSLWNHEVKRAAKEPRRPDLTRVLAKCYGGSYAYAGAFAFSLEAIKVIQPLLLGKIILYFEGYDPDDQQSLCLACAYATALSLSTFGLTILQHLYYYNVQRIGMKMRVATCHMIYRKALRLSSESMGQTTSGQIVTLFSNDVNRFDEITLNLHYLWVGPLQATVIIVFLWYEIGPTCLAGVVAVALMMPLQTWFGKLFGIFRSKTAVFTDNRIRIMNEVMSGIRIIKMYAWEKPFSDLVTEVRRKEIRQILNSSYLRGLNMASFFASSKIIVFITFTVHALLGNSITASSVFVTVSLYGTIKLTVTLFFPLAVEKVSETSVSIHRITNFLLLEEVQRESCEPPLEGKRESSIEIEKLTCYWDKNLDAPSLQNVSVTVKPHQLLCVIGPVGAGKSSLLSAILGELPHDKGSLNVRGQLSYAAQQPWVFPGSIRSNILFGRELHPQRYERVIRACALKKDLELLPDGDQTLIGDRGATLSGGQKARVNLARAVYQDADIYLLDDPLSAVDSEVGKHLFEQCICGLLKNKSRVLVTHQLRYLRAADQILVLKEGHVTAAGSYGELSSSGLDVASLLRSEEEQEQWARSADPDKLSLRSQRTARSQGSFCSRSSLLLPETNSTDQLPAKAVCTAAEETRAEGDVSGRIYLKYLTAGCSFPVLLLILIISVTAEAAYILQDWWLVYWAKEMYFNRSTEALSVKSEVNATHSAPEFTLTFYLGIYSGLTAVTVVFGYARSLVIFHGLVRSAQNLHNSMFNAVLRAPVVFFDVNPIGRILNRFSKDIGQVDSMLPITFVDFYQLFLQNVSVVAVAASVIPLILIPVVPLLLVFLYLRRFYLSTSRDIKRLESTTRSPVLSHLSSSLQGLPTIRAFGAERRWKKAFDAHQDLHSGAWFLFLMTSRWFALCLDSICAVFITSTVFGCILLRDGLEAGEVGLVLTYVVTLIGNFQWTVRQSAEVENAMTSVERAVEYTELKSEAPWESQKRLPSDWPSRGKVTFDRVNLSYSRDGPPVLKDISASFEPNEKVGIAGRTGAGKSSLVSALFRLAEPQGEIRIDGVLTSQIGLRELRQKMTIIPQDPVLFTDTVRKNLDPLNQHTDEDLWTTLEEVQLKSTVEELPGKLDATLAEFGSNFSVGQRQLVCLARAILRKNRILVIDEATANVDPGTDELIQRTIREKFRECTVLTIAHRLNTIIDSDRIMVLDSGAIREFDSPVTLLQNKESALYKMAQQTGPAEAAALLESAKQIAHRL</sequence>
<reference evidence="39" key="3">
    <citation type="submission" date="2025-09" db="UniProtKB">
        <authorList>
            <consortium name="Ensembl"/>
        </authorList>
    </citation>
    <scope>IDENTIFICATION</scope>
</reference>
<dbReference type="PANTHER" id="PTHR24223">
    <property type="entry name" value="ATP-BINDING CASSETTE SUB-FAMILY C"/>
    <property type="match status" value="1"/>
</dbReference>
<dbReference type="CDD" id="cd03244">
    <property type="entry name" value="ABCC_MRP_domain2"/>
    <property type="match status" value="1"/>
</dbReference>
<evidence type="ECO:0000256" key="16">
    <source>
        <dbReference type="ARBA" id="ARBA00047279"/>
    </source>
</evidence>
<comment type="catalytic activity">
    <reaction evidence="22">
        <text>glycoursodeoxycholate(in) + glutathione(in) + ATP + H2O = glycoursodeoxycholate(out) + glutathione(out) + ADP + phosphate + H(+)</text>
        <dbReference type="Rhea" id="RHEA:66416"/>
        <dbReference type="ChEBI" id="CHEBI:15377"/>
        <dbReference type="ChEBI" id="CHEBI:15378"/>
        <dbReference type="ChEBI" id="CHEBI:30616"/>
        <dbReference type="ChEBI" id="CHEBI:43474"/>
        <dbReference type="ChEBI" id="CHEBI:57925"/>
        <dbReference type="ChEBI" id="CHEBI:132030"/>
        <dbReference type="ChEBI" id="CHEBI:456216"/>
    </reaction>
    <physiologicalReaction direction="left-to-right" evidence="22">
        <dbReference type="Rhea" id="RHEA:66417"/>
    </physiologicalReaction>
</comment>
<dbReference type="GO" id="GO:0008559">
    <property type="term" value="F:ABC-type xenobiotic transporter activity"/>
    <property type="evidence" value="ECO:0007669"/>
    <property type="project" value="UniProtKB-EC"/>
</dbReference>
<evidence type="ECO:0000256" key="2">
    <source>
        <dbReference type="ARBA" id="ARBA00004424"/>
    </source>
</evidence>
<evidence type="ECO:0000256" key="26">
    <source>
        <dbReference type="ARBA" id="ARBA00051287"/>
    </source>
</evidence>
<dbReference type="PROSITE" id="PS50929">
    <property type="entry name" value="ABC_TM1F"/>
    <property type="match status" value="2"/>
</dbReference>
<comment type="catalytic activity">
    <reaction evidence="29">
        <text>glycochenodeoxycholate(in) + glutathione(in) + ATP + H2O = glycochenodeoxycholate(out) + glutathione(out) + ADP + phosphate + H(+)</text>
        <dbReference type="Rhea" id="RHEA:66408"/>
        <dbReference type="ChEBI" id="CHEBI:15377"/>
        <dbReference type="ChEBI" id="CHEBI:15378"/>
        <dbReference type="ChEBI" id="CHEBI:30616"/>
        <dbReference type="ChEBI" id="CHEBI:36252"/>
        <dbReference type="ChEBI" id="CHEBI:43474"/>
        <dbReference type="ChEBI" id="CHEBI:57925"/>
        <dbReference type="ChEBI" id="CHEBI:456216"/>
    </reaction>
    <physiologicalReaction direction="left-to-right" evidence="29">
        <dbReference type="Rhea" id="RHEA:66409"/>
    </physiologicalReaction>
</comment>
<dbReference type="InterPro" id="IPR003439">
    <property type="entry name" value="ABC_transporter-like_ATP-bd"/>
</dbReference>
<keyword evidence="9" id="KW-0067">ATP-binding</keyword>
<dbReference type="Gene3D" id="3.40.50.300">
    <property type="entry name" value="P-loop containing nucleotide triphosphate hydrolases"/>
    <property type="match status" value="2"/>
</dbReference>
<comment type="catalytic activity">
    <reaction evidence="24">
        <text>cholate(in) + glutathione(in) + ATP + H2O = cholate(out) + glutathione(out) + ADP + phosphate + H(+)</text>
        <dbReference type="Rhea" id="RHEA:66396"/>
        <dbReference type="ChEBI" id="CHEBI:15377"/>
        <dbReference type="ChEBI" id="CHEBI:15378"/>
        <dbReference type="ChEBI" id="CHEBI:29747"/>
        <dbReference type="ChEBI" id="CHEBI:30616"/>
        <dbReference type="ChEBI" id="CHEBI:43474"/>
        <dbReference type="ChEBI" id="CHEBI:57925"/>
        <dbReference type="ChEBI" id="CHEBI:456216"/>
    </reaction>
    <physiologicalReaction direction="left-to-right" evidence="24">
        <dbReference type="Rhea" id="RHEA:66397"/>
    </physiologicalReaction>
</comment>
<evidence type="ECO:0000259" key="37">
    <source>
        <dbReference type="PROSITE" id="PS50893"/>
    </source>
</evidence>
<evidence type="ECO:0000256" key="10">
    <source>
        <dbReference type="ARBA" id="ARBA00022967"/>
    </source>
</evidence>
<evidence type="ECO:0000256" key="35">
    <source>
        <dbReference type="ARBA" id="ARBA00082792"/>
    </source>
</evidence>
<evidence type="ECO:0000256" key="9">
    <source>
        <dbReference type="ARBA" id="ARBA00022840"/>
    </source>
</evidence>
<comment type="catalytic activity">
    <reaction evidence="21">
        <text>tauroursodeoxycholate(in) + glutathione(in) + ATP + H2O = tauroursodeoxycholate(out) + glutathione(out) + ADP + phosphate + H(+)</text>
        <dbReference type="Rhea" id="RHEA:66420"/>
        <dbReference type="ChEBI" id="CHEBI:15377"/>
        <dbReference type="ChEBI" id="CHEBI:15378"/>
        <dbReference type="ChEBI" id="CHEBI:30616"/>
        <dbReference type="ChEBI" id="CHEBI:43474"/>
        <dbReference type="ChEBI" id="CHEBI:57925"/>
        <dbReference type="ChEBI" id="CHEBI:132028"/>
        <dbReference type="ChEBI" id="CHEBI:456216"/>
    </reaction>
    <physiologicalReaction direction="left-to-right" evidence="21">
        <dbReference type="Rhea" id="RHEA:66421"/>
    </physiologicalReaction>
</comment>
<dbReference type="SUPFAM" id="SSF90123">
    <property type="entry name" value="ABC transporter transmembrane region"/>
    <property type="match status" value="2"/>
</dbReference>